<organism evidence="1 2">
    <name type="scientific">Trichinella britovi</name>
    <name type="common">Parasitic roundworm</name>
    <dbReference type="NCBI Taxonomy" id="45882"/>
    <lineage>
        <taxon>Eukaryota</taxon>
        <taxon>Metazoa</taxon>
        <taxon>Ecdysozoa</taxon>
        <taxon>Nematoda</taxon>
        <taxon>Enoplea</taxon>
        <taxon>Dorylaimia</taxon>
        <taxon>Trichinellida</taxon>
        <taxon>Trichinellidae</taxon>
        <taxon>Trichinella</taxon>
    </lineage>
</organism>
<protein>
    <submittedName>
        <fullName evidence="1">Uncharacterized protein</fullName>
    </submittedName>
</protein>
<gene>
    <name evidence="1" type="ORF">T03_16554</name>
</gene>
<reference evidence="1 2" key="1">
    <citation type="submission" date="2015-01" db="EMBL/GenBank/DDBJ databases">
        <title>Evolution of Trichinella species and genotypes.</title>
        <authorList>
            <person name="Korhonen P.K."/>
            <person name="Edoardo P."/>
            <person name="Giuseppe L.R."/>
            <person name="Gasser R.B."/>
        </authorList>
    </citation>
    <scope>NUCLEOTIDE SEQUENCE [LARGE SCALE GENOMIC DNA]</scope>
    <source>
        <strain evidence="1">ISS120</strain>
    </source>
</reference>
<evidence type="ECO:0000313" key="2">
    <source>
        <dbReference type="Proteomes" id="UP000054653"/>
    </source>
</evidence>
<sequence>MNALMQQQCGPQKLRGRHHCASLYARMSDAFAPVCHLVTKEVWHFASTATTTIRIKIISSLFYAHLLVQVVIVLIKHSDGVFNIDDLNASNKILMYTHIRIFIRKYLITGRKLVNFEYLVSYGMKQMNSSELLGERYP</sequence>
<dbReference type="EMBL" id="JYDI01000058">
    <property type="protein sequence ID" value="KRY55280.1"/>
    <property type="molecule type" value="Genomic_DNA"/>
</dbReference>
<accession>A0A0V1D1F2</accession>
<dbReference type="OrthoDB" id="10334273at2759"/>
<comment type="caution">
    <text evidence="1">The sequence shown here is derived from an EMBL/GenBank/DDBJ whole genome shotgun (WGS) entry which is preliminary data.</text>
</comment>
<name>A0A0V1D1F2_TRIBR</name>
<proteinExistence type="predicted"/>
<dbReference type="AlphaFoldDB" id="A0A0V1D1F2"/>
<keyword evidence="2" id="KW-1185">Reference proteome</keyword>
<evidence type="ECO:0000313" key="1">
    <source>
        <dbReference type="EMBL" id="KRY55280.1"/>
    </source>
</evidence>
<dbReference type="Proteomes" id="UP000054653">
    <property type="component" value="Unassembled WGS sequence"/>
</dbReference>